<evidence type="ECO:0000256" key="1">
    <source>
        <dbReference type="SAM" id="MobiDB-lite"/>
    </source>
</evidence>
<feature type="compositionally biased region" description="Polar residues" evidence="1">
    <location>
        <begin position="71"/>
        <end position="83"/>
    </location>
</feature>
<feature type="compositionally biased region" description="Low complexity" evidence="1">
    <location>
        <begin position="59"/>
        <end position="70"/>
    </location>
</feature>
<accession>J6EW78</accession>
<evidence type="ECO:0000313" key="3">
    <source>
        <dbReference type="Proteomes" id="UP000002748"/>
    </source>
</evidence>
<feature type="compositionally biased region" description="Polar residues" evidence="1">
    <location>
        <begin position="117"/>
        <end position="129"/>
    </location>
</feature>
<gene>
    <name evidence="2" type="ORF">A1Q1_02048</name>
</gene>
<dbReference type="AlphaFoldDB" id="J6EW78"/>
<sequence length="295" mass="31802">MEVEKSYMPTEKDLRRMTATHLKRLFATQDVFGAGDKNVASTPVPELDEKEKSTEGEATETATTAGGSTEVASVTDTAPSSAHATPALEPATHTPPVDSPMALETSSPLDRAAAPNESVTPTPTLSRGNSAKLELTATPIADRIAHSYDSDSTVSAIKRSPLARSPQRSYLYESSGIDSDTLGPPRYPSRLPRRAHPTPSVSDLVRRFQESIHDTDMLSPDAPPVHRGLRRIESEVSDSDVALPSRPKLRRNPPSRHREQKSLTSDGDRSYAVNAARIPSSAGRTRTRGTSSRAT</sequence>
<dbReference type="RefSeq" id="XP_014180531.1">
    <property type="nucleotide sequence ID" value="XM_014325056.1"/>
</dbReference>
<name>J6EW78_TRIAS</name>
<dbReference type="VEuPathDB" id="FungiDB:A1Q1_02048"/>
<dbReference type="EMBL" id="ALBS01000188">
    <property type="protein sequence ID" value="EJT48879.1"/>
    <property type="molecule type" value="Genomic_DNA"/>
</dbReference>
<proteinExistence type="predicted"/>
<feature type="compositionally biased region" description="Basic and acidic residues" evidence="1">
    <location>
        <begin position="256"/>
        <end position="269"/>
    </location>
</feature>
<evidence type="ECO:0000313" key="2">
    <source>
        <dbReference type="EMBL" id="EJT48879.1"/>
    </source>
</evidence>
<dbReference type="Proteomes" id="UP000002748">
    <property type="component" value="Unassembled WGS sequence"/>
</dbReference>
<feature type="compositionally biased region" description="Basic and acidic residues" evidence="1">
    <location>
        <begin position="204"/>
        <end position="216"/>
    </location>
</feature>
<reference evidence="2 3" key="1">
    <citation type="journal article" date="2012" name="Eukaryot. Cell">
        <title>Draft genome sequence of CBS 2479, the standard type strain of Trichosporon asahii.</title>
        <authorList>
            <person name="Yang R.Y."/>
            <person name="Li H.T."/>
            <person name="Zhu H."/>
            <person name="Zhou G.P."/>
            <person name="Wang M."/>
            <person name="Wang L."/>
        </authorList>
    </citation>
    <scope>NUCLEOTIDE SEQUENCE [LARGE SCALE GENOMIC DNA]</scope>
    <source>
        <strain evidence="3">ATCC 90039 / CBS 2479 / JCM 2466 / KCTC 7840 / NCYC 2677 / UAMH 7654</strain>
    </source>
</reference>
<feature type="compositionally biased region" description="Low complexity" evidence="1">
    <location>
        <begin position="280"/>
        <end position="295"/>
    </location>
</feature>
<protein>
    <submittedName>
        <fullName evidence="2">Uncharacterized protein</fullName>
    </submittedName>
</protein>
<dbReference type="OrthoDB" id="158357at2759"/>
<dbReference type="GeneID" id="25985562"/>
<organism evidence="2 3">
    <name type="scientific">Trichosporon asahii var. asahii (strain ATCC 90039 / CBS 2479 / JCM 2466 / KCTC 7840 / NBRC 103889/ NCYC 2677 / UAMH 7654)</name>
    <name type="common">Yeast</name>
    <dbReference type="NCBI Taxonomy" id="1186058"/>
    <lineage>
        <taxon>Eukaryota</taxon>
        <taxon>Fungi</taxon>
        <taxon>Dikarya</taxon>
        <taxon>Basidiomycota</taxon>
        <taxon>Agaricomycotina</taxon>
        <taxon>Tremellomycetes</taxon>
        <taxon>Trichosporonales</taxon>
        <taxon>Trichosporonaceae</taxon>
        <taxon>Trichosporon</taxon>
    </lineage>
</organism>
<dbReference type="KEGG" id="tasa:A1Q1_02048"/>
<feature type="region of interest" description="Disordered" evidence="1">
    <location>
        <begin position="31"/>
        <end position="295"/>
    </location>
</feature>
<comment type="caution">
    <text evidence="2">The sequence shown here is derived from an EMBL/GenBank/DDBJ whole genome shotgun (WGS) entry which is preliminary data.</text>
</comment>
<dbReference type="HOGENOM" id="CLU_943948_0_0_1"/>